<dbReference type="Proteomes" id="UP000225972">
    <property type="component" value="Unassembled WGS sequence"/>
</dbReference>
<accession>A0A238J7A2</accession>
<keyword evidence="1" id="KW-0808">Transferase</keyword>
<dbReference type="RefSeq" id="WP_099241716.1">
    <property type="nucleotide sequence ID" value="NZ_FXXP01000001.1"/>
</dbReference>
<protein>
    <submittedName>
        <fullName evidence="1">Sulfotransferase domain protein</fullName>
    </submittedName>
</protein>
<evidence type="ECO:0000313" key="2">
    <source>
        <dbReference type="Proteomes" id="UP000225972"/>
    </source>
</evidence>
<evidence type="ECO:0000313" key="1">
    <source>
        <dbReference type="EMBL" id="SMX26104.1"/>
    </source>
</evidence>
<sequence>MTTPLPPIAIGAVGGSGTRVVADFLQRAGIHMGCVLNGSNDNLWFTFLLKRAAWMAKFPDQEEIAQAYDLFRKISLKGAQGHLVQGDTDLIARITKDLAENTNYSIGVGPEDLDQLNAVTGIPETANGQWGWKEPNTHVLLPELDQIIPGFRYIHVIRDGLDMALSNNKAQAKNWHSKYVVRQLDPQNLTPSDMLDFWLAANTRTMDYGRTKMGERFHVLSYEALCMDPAREIRRLFAFLNRPVPADVGPHLVQPSSRGRADPSKSDLFTSAQRQRTAEIMDLAHKVPNDFIL</sequence>
<dbReference type="SUPFAM" id="SSF52540">
    <property type="entry name" value="P-loop containing nucleoside triphosphate hydrolases"/>
    <property type="match status" value="1"/>
</dbReference>
<reference evidence="2" key="1">
    <citation type="submission" date="2017-05" db="EMBL/GenBank/DDBJ databases">
        <authorList>
            <person name="Rodrigo-Torres L."/>
            <person name="Arahal R. D."/>
            <person name="Lucena T."/>
        </authorList>
    </citation>
    <scope>NUCLEOTIDE SEQUENCE [LARGE SCALE GENOMIC DNA]</scope>
    <source>
        <strain evidence="2">CECT 8649</strain>
    </source>
</reference>
<keyword evidence="2" id="KW-1185">Reference proteome</keyword>
<dbReference type="AlphaFoldDB" id="A0A238J7A2"/>
<organism evidence="1 2">
    <name type="scientific">Pelagimonas phthalicica</name>
    <dbReference type="NCBI Taxonomy" id="1037362"/>
    <lineage>
        <taxon>Bacteria</taxon>
        <taxon>Pseudomonadati</taxon>
        <taxon>Pseudomonadota</taxon>
        <taxon>Alphaproteobacteria</taxon>
        <taxon>Rhodobacterales</taxon>
        <taxon>Roseobacteraceae</taxon>
        <taxon>Pelagimonas</taxon>
    </lineage>
</organism>
<name>A0A238J7A2_9RHOB</name>
<dbReference type="InterPro" id="IPR027417">
    <property type="entry name" value="P-loop_NTPase"/>
</dbReference>
<dbReference type="EMBL" id="FXXP01000001">
    <property type="protein sequence ID" value="SMX26104.1"/>
    <property type="molecule type" value="Genomic_DNA"/>
</dbReference>
<dbReference type="Gene3D" id="3.40.50.300">
    <property type="entry name" value="P-loop containing nucleotide triphosphate hydrolases"/>
    <property type="match status" value="1"/>
</dbReference>
<dbReference type="OrthoDB" id="9800698at2"/>
<gene>
    <name evidence="1" type="ORF">TRP8649_00177</name>
</gene>
<proteinExistence type="predicted"/>
<dbReference type="GO" id="GO:0016740">
    <property type="term" value="F:transferase activity"/>
    <property type="evidence" value="ECO:0007669"/>
    <property type="project" value="UniProtKB-KW"/>
</dbReference>
<dbReference type="Pfam" id="PF13469">
    <property type="entry name" value="Sulfotransfer_3"/>
    <property type="match status" value="1"/>
</dbReference>